<comment type="caution">
    <text evidence="1">The sequence shown here is derived from an EMBL/GenBank/DDBJ whole genome shotgun (WGS) entry which is preliminary data.</text>
</comment>
<dbReference type="SUPFAM" id="SSF54001">
    <property type="entry name" value="Cysteine proteinases"/>
    <property type="match status" value="1"/>
</dbReference>
<dbReference type="Gene3D" id="3.40.395.10">
    <property type="entry name" value="Adenoviral Proteinase, Chain A"/>
    <property type="match status" value="1"/>
</dbReference>
<evidence type="ECO:0000313" key="1">
    <source>
        <dbReference type="EMBL" id="KAF5769442.1"/>
    </source>
</evidence>
<dbReference type="Gramene" id="mRNA:HanXRQr2_Chr14g0648301">
    <property type="protein sequence ID" value="CDS:HanXRQr2_Chr14g0648301.1"/>
    <property type="gene ID" value="HanXRQr2_Chr14g0648301"/>
</dbReference>
<protein>
    <submittedName>
        <fullName evidence="1">Papain-like cysteine peptidase superfamily</fullName>
    </submittedName>
</protein>
<dbReference type="InterPro" id="IPR038765">
    <property type="entry name" value="Papain-like_cys_pep_sf"/>
</dbReference>
<accession>A0A9K3EAA0</accession>
<evidence type="ECO:0000313" key="2">
    <source>
        <dbReference type="Proteomes" id="UP000215914"/>
    </source>
</evidence>
<organism evidence="1 2">
    <name type="scientific">Helianthus annuus</name>
    <name type="common">Common sunflower</name>
    <dbReference type="NCBI Taxonomy" id="4232"/>
    <lineage>
        <taxon>Eukaryota</taxon>
        <taxon>Viridiplantae</taxon>
        <taxon>Streptophyta</taxon>
        <taxon>Embryophyta</taxon>
        <taxon>Tracheophyta</taxon>
        <taxon>Spermatophyta</taxon>
        <taxon>Magnoliopsida</taxon>
        <taxon>eudicotyledons</taxon>
        <taxon>Gunneridae</taxon>
        <taxon>Pentapetalae</taxon>
        <taxon>asterids</taxon>
        <taxon>campanulids</taxon>
        <taxon>Asterales</taxon>
        <taxon>Asteraceae</taxon>
        <taxon>Asteroideae</taxon>
        <taxon>Heliantheae alliance</taxon>
        <taxon>Heliantheae</taxon>
        <taxon>Helianthus</taxon>
    </lineage>
</organism>
<proteinExistence type="predicted"/>
<name>A0A9K3EAA0_HELAN</name>
<reference evidence="1" key="2">
    <citation type="submission" date="2020-06" db="EMBL/GenBank/DDBJ databases">
        <title>Helianthus annuus Genome sequencing and assembly Release 2.</title>
        <authorList>
            <person name="Gouzy J."/>
            <person name="Langlade N."/>
            <person name="Munos S."/>
        </authorList>
    </citation>
    <scope>NUCLEOTIDE SEQUENCE</scope>
    <source>
        <tissue evidence="1">Leaves</tissue>
    </source>
</reference>
<keyword evidence="2" id="KW-1185">Reference proteome</keyword>
<dbReference type="AlphaFoldDB" id="A0A9K3EAA0"/>
<dbReference type="Proteomes" id="UP000215914">
    <property type="component" value="Unassembled WGS sequence"/>
</dbReference>
<gene>
    <name evidence="1" type="ORF">HanXRQr2_Chr14g0648301</name>
</gene>
<sequence>MELVLKLVRFKEDRKDRKINEYDLVFLPIIWQRHFYVGCFNIKHSRVGVLDNTVVEDTLSIEEKYDGWVEKLVSILKTLYVETMLTKCHTNICKNVKLQQDAFANYLRIKKHPMAKIMKSTPIVRQKMDWRTESNGIGCGIFAMRHMETYMGQMTGWECGLAKEDAPNDLQQKQLNDLRIKYIAKILLHSQNENIRNVAKYLKKNLGIRGNKCNTQRP</sequence>
<reference evidence="1" key="1">
    <citation type="journal article" date="2017" name="Nature">
        <title>The sunflower genome provides insights into oil metabolism, flowering and Asterid evolution.</title>
        <authorList>
            <person name="Badouin H."/>
            <person name="Gouzy J."/>
            <person name="Grassa C.J."/>
            <person name="Murat F."/>
            <person name="Staton S.E."/>
            <person name="Cottret L."/>
            <person name="Lelandais-Briere C."/>
            <person name="Owens G.L."/>
            <person name="Carrere S."/>
            <person name="Mayjonade B."/>
            <person name="Legrand L."/>
            <person name="Gill N."/>
            <person name="Kane N.C."/>
            <person name="Bowers J.E."/>
            <person name="Hubner S."/>
            <person name="Bellec A."/>
            <person name="Berard A."/>
            <person name="Berges H."/>
            <person name="Blanchet N."/>
            <person name="Boniface M.C."/>
            <person name="Brunel D."/>
            <person name="Catrice O."/>
            <person name="Chaidir N."/>
            <person name="Claudel C."/>
            <person name="Donnadieu C."/>
            <person name="Faraut T."/>
            <person name="Fievet G."/>
            <person name="Helmstetter N."/>
            <person name="King M."/>
            <person name="Knapp S.J."/>
            <person name="Lai Z."/>
            <person name="Le Paslier M.C."/>
            <person name="Lippi Y."/>
            <person name="Lorenzon L."/>
            <person name="Mandel J.R."/>
            <person name="Marage G."/>
            <person name="Marchand G."/>
            <person name="Marquand E."/>
            <person name="Bret-Mestries E."/>
            <person name="Morien E."/>
            <person name="Nambeesan S."/>
            <person name="Nguyen T."/>
            <person name="Pegot-Espagnet P."/>
            <person name="Pouilly N."/>
            <person name="Raftis F."/>
            <person name="Sallet E."/>
            <person name="Schiex T."/>
            <person name="Thomas J."/>
            <person name="Vandecasteele C."/>
            <person name="Vares D."/>
            <person name="Vear F."/>
            <person name="Vautrin S."/>
            <person name="Crespi M."/>
            <person name="Mangin B."/>
            <person name="Burke J.M."/>
            <person name="Salse J."/>
            <person name="Munos S."/>
            <person name="Vincourt P."/>
            <person name="Rieseberg L.H."/>
            <person name="Langlade N.B."/>
        </authorList>
    </citation>
    <scope>NUCLEOTIDE SEQUENCE</scope>
    <source>
        <tissue evidence="1">Leaves</tissue>
    </source>
</reference>
<dbReference type="EMBL" id="MNCJ02000329">
    <property type="protein sequence ID" value="KAF5769442.1"/>
    <property type="molecule type" value="Genomic_DNA"/>
</dbReference>